<protein>
    <recommendedName>
        <fullName evidence="1">Heterokaryon incompatibility domain-containing protein</fullName>
    </recommendedName>
</protein>
<dbReference type="OMA" id="MIEMICK"/>
<feature type="domain" description="Heterokaryon incompatibility" evidence="1">
    <location>
        <begin position="106"/>
        <end position="245"/>
    </location>
</feature>
<dbReference type="AlphaFoldDB" id="S3DTU0"/>
<dbReference type="EMBL" id="KE145367">
    <property type="protein sequence ID" value="EPE29788.1"/>
    <property type="molecule type" value="Genomic_DNA"/>
</dbReference>
<organism evidence="2 3">
    <name type="scientific">Glarea lozoyensis (strain ATCC 20868 / MF5171)</name>
    <dbReference type="NCBI Taxonomy" id="1116229"/>
    <lineage>
        <taxon>Eukaryota</taxon>
        <taxon>Fungi</taxon>
        <taxon>Dikarya</taxon>
        <taxon>Ascomycota</taxon>
        <taxon>Pezizomycotina</taxon>
        <taxon>Leotiomycetes</taxon>
        <taxon>Helotiales</taxon>
        <taxon>Helotiaceae</taxon>
        <taxon>Glarea</taxon>
    </lineage>
</organism>
<keyword evidence="3" id="KW-1185">Reference proteome</keyword>
<sequence length="526" mass="59300">MIEMICKDNNGRSFARIGGANATVDLFAVPGVPNCFGLTSTNAEPQTTSSPLTMALISKWLENCLDSHPKCTHEGDPTLPTRVLDVGGISSKSVKVVETCGGNGRYLCLSYCWGKSEFIKTTRKNLDDHKIAIQFDSLPQVFQDTIEIARTLGIRYVWIDALCILQNDEQDWEAESKIMADIYHRSYLTVAAASAGSVDENCFSATRDTIITGPVQSLFRPHFPYQAEETNECFPMRTRAWTYQERLLAPRVLYISRQEVLWECFEEKNCECGFSTWYFGDVVDKSGFYDKCLQPAQEDYMLQNMWRQLVMEYSALNLSFPADKLPALSALANTIFDRRGGGYAAGLWIDTLVLDLCWSVTNTYETKCDFPWRAPTWSWASIDSPIYFHIVRYYQQEIGEHRIHAEVREVYCPRQGSNRTGRVVAGSYIALNCELMPVQQKNIGMQAGSLDLISILDGRTENDAIGEMFFIPLYSSDDTLSGIIVTPSANSTDNQFERVGFAYFVCDSQTEAFVNRGAGKRLIKLI</sequence>
<accession>S3DTU0</accession>
<dbReference type="RefSeq" id="XP_008083897.1">
    <property type="nucleotide sequence ID" value="XM_008085706.1"/>
</dbReference>
<evidence type="ECO:0000313" key="3">
    <source>
        <dbReference type="Proteomes" id="UP000016922"/>
    </source>
</evidence>
<dbReference type="PANTHER" id="PTHR33112">
    <property type="entry name" value="DOMAIN PROTEIN, PUTATIVE-RELATED"/>
    <property type="match status" value="1"/>
</dbReference>
<dbReference type="HOGENOM" id="CLU_002639_3_1_1"/>
<evidence type="ECO:0000259" key="1">
    <source>
        <dbReference type="Pfam" id="PF06985"/>
    </source>
</evidence>
<name>S3DTU0_GLAL2</name>
<dbReference type="Pfam" id="PF06985">
    <property type="entry name" value="HET"/>
    <property type="match status" value="1"/>
</dbReference>
<reference evidence="2 3" key="1">
    <citation type="journal article" date="2013" name="BMC Genomics">
        <title>Genomics-driven discovery of the pneumocandin biosynthetic gene cluster in the fungus Glarea lozoyensis.</title>
        <authorList>
            <person name="Chen L."/>
            <person name="Yue Q."/>
            <person name="Zhang X."/>
            <person name="Xiang M."/>
            <person name="Wang C."/>
            <person name="Li S."/>
            <person name="Che Y."/>
            <person name="Ortiz-Lopez F.J."/>
            <person name="Bills G.F."/>
            <person name="Liu X."/>
            <person name="An Z."/>
        </authorList>
    </citation>
    <scope>NUCLEOTIDE SEQUENCE [LARGE SCALE GENOMIC DNA]</scope>
    <source>
        <strain evidence="3">ATCC 20868 / MF5171</strain>
    </source>
</reference>
<proteinExistence type="predicted"/>
<evidence type="ECO:0000313" key="2">
    <source>
        <dbReference type="EMBL" id="EPE29788.1"/>
    </source>
</evidence>
<dbReference type="KEGG" id="glz:GLAREA_00948"/>
<dbReference type="Proteomes" id="UP000016922">
    <property type="component" value="Unassembled WGS sequence"/>
</dbReference>
<dbReference type="OrthoDB" id="3562689at2759"/>
<gene>
    <name evidence="2" type="ORF">GLAREA_00948</name>
</gene>
<dbReference type="PANTHER" id="PTHR33112:SF9">
    <property type="entry name" value="HETEROKARYON INCOMPATIBILITY DOMAIN-CONTAINING PROTEIN"/>
    <property type="match status" value="1"/>
</dbReference>
<dbReference type="GeneID" id="19460006"/>
<dbReference type="eggNOG" id="ENOG502SICY">
    <property type="taxonomic scope" value="Eukaryota"/>
</dbReference>
<dbReference type="InterPro" id="IPR010730">
    <property type="entry name" value="HET"/>
</dbReference>
<dbReference type="STRING" id="1116229.S3DTU0"/>